<keyword evidence="3" id="KW-0808">Transferase</keyword>
<gene>
    <name evidence="8" type="ORF">LVJ83_01925</name>
</gene>
<protein>
    <submittedName>
        <fullName evidence="8">1-acyl-sn-glycerol-3-phosphate acyltransferase</fullName>
    </submittedName>
</protein>
<evidence type="ECO:0000256" key="6">
    <source>
        <dbReference type="SAM" id="Phobius"/>
    </source>
</evidence>
<evidence type="ECO:0000313" key="8">
    <source>
        <dbReference type="EMBL" id="UOO82260.1"/>
    </source>
</evidence>
<reference evidence="8 9" key="1">
    <citation type="journal article" date="2022" name="Res Sq">
        <title>Evolution of multicellular longitudinally dividing oral cavity symbionts (Neisseriaceae).</title>
        <authorList>
            <person name="Nyongesa S."/>
            <person name="Weber P."/>
            <person name="Bernet E."/>
            <person name="Pullido F."/>
            <person name="Nieckarz M."/>
            <person name="Delaby M."/>
            <person name="Nieves C."/>
            <person name="Viehboeck T."/>
            <person name="Krause N."/>
            <person name="Rivera-Millot A."/>
            <person name="Nakamura A."/>
            <person name="Vischer N."/>
            <person name="VanNieuwenhze M."/>
            <person name="Brun Y."/>
            <person name="Cava F."/>
            <person name="Bulgheresi S."/>
            <person name="Veyrier F."/>
        </authorList>
    </citation>
    <scope>NUCLEOTIDE SEQUENCE [LARGE SCALE GENOMIC DNA]</scope>
    <source>
        <strain evidence="8 9">CCUG 63373m</strain>
    </source>
</reference>
<evidence type="ECO:0000259" key="7">
    <source>
        <dbReference type="SMART" id="SM00563"/>
    </source>
</evidence>
<sequence>MNESKISLLRLPVRLLCIGWHVAGGVLQMAFLFRFLSPAQKRDRIQAWSQRLLSICGVALQVRGLPPLPCAGGNLLVANHVSWLDIFALNAVMPNRFVAKAEVARWPLVGYLARQTGTLFVARERSGSTQAKVAQAAAILQSGDNLVLFPEGTTSMGDRLLPFKSSFFQAALDRRSAVWPLLCRYVDGGGCLNPNMAYCGDTSLWQSLCLILRQRQGSLVVLDFLPPVPAQGSRRELAEKVYARMADKLAEPVCLVQTTYTATAQEWARAS</sequence>
<keyword evidence="2" id="KW-0444">Lipid biosynthesis</keyword>
<keyword evidence="6" id="KW-0472">Membrane</keyword>
<evidence type="ECO:0000256" key="3">
    <source>
        <dbReference type="ARBA" id="ARBA00022679"/>
    </source>
</evidence>
<comment type="pathway">
    <text evidence="1">Lipid metabolism.</text>
</comment>
<keyword evidence="9" id="KW-1185">Reference proteome</keyword>
<dbReference type="InterPro" id="IPR002123">
    <property type="entry name" value="Plipid/glycerol_acylTrfase"/>
</dbReference>
<name>A0ABY4DUA9_9NEIS</name>
<dbReference type="SUPFAM" id="SSF69593">
    <property type="entry name" value="Glycerol-3-phosphate (1)-acyltransferase"/>
    <property type="match status" value="1"/>
</dbReference>
<feature type="transmembrane region" description="Helical" evidence="6">
    <location>
        <begin position="12"/>
        <end position="36"/>
    </location>
</feature>
<evidence type="ECO:0000256" key="4">
    <source>
        <dbReference type="ARBA" id="ARBA00023098"/>
    </source>
</evidence>
<dbReference type="RefSeq" id="WP_244785789.1">
    <property type="nucleotide sequence ID" value="NZ_CP091508.1"/>
</dbReference>
<dbReference type="PANTHER" id="PTHR10434:SF64">
    <property type="entry name" value="1-ACYL-SN-GLYCEROL-3-PHOSPHATE ACYLTRANSFERASE-RELATED"/>
    <property type="match status" value="1"/>
</dbReference>
<dbReference type="PANTHER" id="PTHR10434">
    <property type="entry name" value="1-ACYL-SN-GLYCEROL-3-PHOSPHATE ACYLTRANSFERASE"/>
    <property type="match status" value="1"/>
</dbReference>
<evidence type="ECO:0000256" key="1">
    <source>
        <dbReference type="ARBA" id="ARBA00005189"/>
    </source>
</evidence>
<keyword evidence="6" id="KW-0812">Transmembrane</keyword>
<evidence type="ECO:0000256" key="2">
    <source>
        <dbReference type="ARBA" id="ARBA00022516"/>
    </source>
</evidence>
<evidence type="ECO:0000256" key="5">
    <source>
        <dbReference type="ARBA" id="ARBA00023315"/>
    </source>
</evidence>
<keyword evidence="4" id="KW-0443">Lipid metabolism</keyword>
<feature type="domain" description="Phospholipid/glycerol acyltransferase" evidence="7">
    <location>
        <begin position="74"/>
        <end position="186"/>
    </location>
</feature>
<dbReference type="GO" id="GO:0016746">
    <property type="term" value="F:acyltransferase activity"/>
    <property type="evidence" value="ECO:0007669"/>
    <property type="project" value="UniProtKB-KW"/>
</dbReference>
<dbReference type="Proteomes" id="UP000829817">
    <property type="component" value="Chromosome"/>
</dbReference>
<dbReference type="EMBL" id="CP091508">
    <property type="protein sequence ID" value="UOO82260.1"/>
    <property type="molecule type" value="Genomic_DNA"/>
</dbReference>
<accession>A0ABY4DUA9</accession>
<dbReference type="Pfam" id="PF01553">
    <property type="entry name" value="Acyltransferase"/>
    <property type="match status" value="1"/>
</dbReference>
<keyword evidence="6" id="KW-1133">Transmembrane helix</keyword>
<dbReference type="SMART" id="SM00563">
    <property type="entry name" value="PlsC"/>
    <property type="match status" value="1"/>
</dbReference>
<organism evidence="8 9">
    <name type="scientific">Uruburuella testudinis</name>
    <dbReference type="NCBI Taxonomy" id="1282863"/>
    <lineage>
        <taxon>Bacteria</taxon>
        <taxon>Pseudomonadati</taxon>
        <taxon>Pseudomonadota</taxon>
        <taxon>Betaproteobacteria</taxon>
        <taxon>Neisseriales</taxon>
        <taxon>Neisseriaceae</taxon>
        <taxon>Uruburuella</taxon>
    </lineage>
</organism>
<keyword evidence="5 8" id="KW-0012">Acyltransferase</keyword>
<evidence type="ECO:0000313" key="9">
    <source>
        <dbReference type="Proteomes" id="UP000829817"/>
    </source>
</evidence>
<dbReference type="CDD" id="cd07989">
    <property type="entry name" value="LPLAT_AGPAT-like"/>
    <property type="match status" value="1"/>
</dbReference>
<proteinExistence type="predicted"/>